<dbReference type="PANTHER" id="PTHR14027">
    <property type="entry name" value="RNA POLYMERASE-ASSOCIATED PROTEIN CTR9"/>
    <property type="match status" value="1"/>
</dbReference>
<feature type="compositionally biased region" description="Basic and acidic residues" evidence="3">
    <location>
        <begin position="80"/>
        <end position="103"/>
    </location>
</feature>
<dbReference type="PANTHER" id="PTHR14027:SF2">
    <property type="entry name" value="RNA POLYMERASE-ASSOCIATED PROTEIN CTR9 HOMOLOG"/>
    <property type="match status" value="1"/>
</dbReference>
<dbReference type="AlphaFoldDB" id="A0A3S5AVK0"/>
<evidence type="ECO:0000313" key="5">
    <source>
        <dbReference type="Proteomes" id="UP000784294"/>
    </source>
</evidence>
<evidence type="ECO:0000256" key="2">
    <source>
        <dbReference type="ARBA" id="ARBA00022803"/>
    </source>
</evidence>
<dbReference type="Proteomes" id="UP000784294">
    <property type="component" value="Unassembled WGS sequence"/>
</dbReference>
<evidence type="ECO:0000256" key="1">
    <source>
        <dbReference type="ARBA" id="ARBA00022737"/>
    </source>
</evidence>
<dbReference type="GO" id="GO:0006355">
    <property type="term" value="P:regulation of DNA-templated transcription"/>
    <property type="evidence" value="ECO:0007669"/>
    <property type="project" value="InterPro"/>
</dbReference>
<dbReference type="GO" id="GO:0016593">
    <property type="term" value="C:Cdc73/Paf1 complex"/>
    <property type="evidence" value="ECO:0007669"/>
    <property type="project" value="TreeGrafter"/>
</dbReference>
<organism evidence="4 5">
    <name type="scientific">Protopolystoma xenopodis</name>
    <dbReference type="NCBI Taxonomy" id="117903"/>
    <lineage>
        <taxon>Eukaryota</taxon>
        <taxon>Metazoa</taxon>
        <taxon>Spiralia</taxon>
        <taxon>Lophotrochozoa</taxon>
        <taxon>Platyhelminthes</taxon>
        <taxon>Monogenea</taxon>
        <taxon>Polyopisthocotylea</taxon>
        <taxon>Polystomatidea</taxon>
        <taxon>Polystomatidae</taxon>
        <taxon>Protopolystoma</taxon>
    </lineage>
</organism>
<accession>A0A3S5AVK0</accession>
<evidence type="ECO:0000256" key="3">
    <source>
        <dbReference type="SAM" id="MobiDB-lite"/>
    </source>
</evidence>
<feature type="region of interest" description="Disordered" evidence="3">
    <location>
        <begin position="1"/>
        <end position="31"/>
    </location>
</feature>
<feature type="region of interest" description="Disordered" evidence="3">
    <location>
        <begin position="79"/>
        <end position="103"/>
    </location>
</feature>
<keyword evidence="5" id="KW-1185">Reference proteome</keyword>
<protein>
    <submittedName>
        <fullName evidence="4">Uncharacterized protein</fullName>
    </submittedName>
</protein>
<gene>
    <name evidence="4" type="ORF">PXEA_LOCUS26584</name>
</gene>
<dbReference type="InterPro" id="IPR031101">
    <property type="entry name" value="Ctr9"/>
</dbReference>
<sequence length="146" mass="17162">MAKLTNDADYDAGETFKNVPSPLSDAGNHDNYYDRRLRTSTFDHLSKGVEGGFTLEMATDEARACQDLLRQAKYHLNRAKTREEHEREVRQRQEEEKEAQRKRQLELQQQAELLRQQRERRLEEERGKFLEKAKLIVIEPASEVGF</sequence>
<proteinExistence type="predicted"/>
<keyword evidence="2" id="KW-0802">TPR repeat</keyword>
<dbReference type="EMBL" id="CAAALY010245237">
    <property type="protein sequence ID" value="VEL33144.1"/>
    <property type="molecule type" value="Genomic_DNA"/>
</dbReference>
<evidence type="ECO:0000313" key="4">
    <source>
        <dbReference type="EMBL" id="VEL33144.1"/>
    </source>
</evidence>
<dbReference type="GO" id="GO:0006368">
    <property type="term" value="P:transcription elongation by RNA polymerase II"/>
    <property type="evidence" value="ECO:0007669"/>
    <property type="project" value="TreeGrafter"/>
</dbReference>
<keyword evidence="1" id="KW-0677">Repeat</keyword>
<comment type="caution">
    <text evidence="4">The sequence shown here is derived from an EMBL/GenBank/DDBJ whole genome shotgun (WGS) entry which is preliminary data.</text>
</comment>
<dbReference type="GO" id="GO:0000993">
    <property type="term" value="F:RNA polymerase II complex binding"/>
    <property type="evidence" value="ECO:0007669"/>
    <property type="project" value="TreeGrafter"/>
</dbReference>
<dbReference type="OrthoDB" id="6286937at2759"/>
<reference evidence="4" key="1">
    <citation type="submission" date="2018-11" db="EMBL/GenBank/DDBJ databases">
        <authorList>
            <consortium name="Pathogen Informatics"/>
        </authorList>
    </citation>
    <scope>NUCLEOTIDE SEQUENCE</scope>
</reference>
<name>A0A3S5AVK0_9PLAT</name>